<evidence type="ECO:0000313" key="2">
    <source>
        <dbReference type="EMBL" id="SHJ68525.1"/>
    </source>
</evidence>
<evidence type="ECO:0000256" key="1">
    <source>
        <dbReference type="SAM" id="MobiDB-lite"/>
    </source>
</evidence>
<evidence type="ECO:0000313" key="3">
    <source>
        <dbReference type="Proteomes" id="UP000324252"/>
    </source>
</evidence>
<sequence length="266" mass="30169">MKLHNLIRVLAFSVSASLVIPTTATGAPRGFQEGRNSAVAPKWRNKELTFVLRRGDCQSRTYGDGRGESDCKNGNSRSQLNSKNKQRMGNFYEYAMDIWVDPGFRYNGRGWGKVNYRSRLWIAEWQRSDTIKNHMYEIYLDSNKGATFEDKVCFPPARFGQWNSFVLRVKWSNGSDGVMQVICNGKTIYSRQGPNAVPPGCGKPWKQQCKPELQDLGKPILWSVGPSLKGHGMNYARFGFPSPFPPFPDGGLTMKVRNLYLGRLRN</sequence>
<feature type="region of interest" description="Disordered" evidence="1">
    <location>
        <begin position="61"/>
        <end position="82"/>
    </location>
</feature>
<dbReference type="EMBL" id="FQZZ01000001">
    <property type="protein sequence ID" value="SHJ68525.1"/>
    <property type="molecule type" value="Genomic_DNA"/>
</dbReference>
<accession>A0A1H0AJI1</accession>
<dbReference type="AlphaFoldDB" id="A0A1H0AJI1"/>
<reference evidence="2 3" key="1">
    <citation type="submission" date="2016-11" db="EMBL/GenBank/DDBJ databases">
        <authorList>
            <person name="Varghese N."/>
            <person name="Submissions S."/>
        </authorList>
    </citation>
    <scope>NUCLEOTIDE SEQUENCE [LARGE SCALE GENOMIC DNA]</scope>
    <source>
        <strain evidence="2 3">DSM 29620</strain>
    </source>
</reference>
<dbReference type="Proteomes" id="UP000324252">
    <property type="component" value="Unassembled WGS sequence"/>
</dbReference>
<dbReference type="Gene3D" id="2.60.120.200">
    <property type="match status" value="1"/>
</dbReference>
<keyword evidence="3" id="KW-1185">Reference proteome</keyword>
<organism evidence="2 3">
    <name type="scientific">Lutimaribacter pacificus</name>
    <dbReference type="NCBI Taxonomy" id="391948"/>
    <lineage>
        <taxon>Bacteria</taxon>
        <taxon>Pseudomonadati</taxon>
        <taxon>Pseudomonadota</taxon>
        <taxon>Alphaproteobacteria</taxon>
        <taxon>Rhodobacterales</taxon>
        <taxon>Roseobacteraceae</taxon>
        <taxon>Lutimaribacter</taxon>
    </lineage>
</organism>
<name>A0A1H0AJI1_9RHOB</name>
<evidence type="ECO:0008006" key="4">
    <source>
        <dbReference type="Google" id="ProtNLM"/>
    </source>
</evidence>
<dbReference type="RefSeq" id="WP_149786122.1">
    <property type="nucleotide sequence ID" value="NZ_FNIO01000001.1"/>
</dbReference>
<feature type="compositionally biased region" description="Polar residues" evidence="1">
    <location>
        <begin position="72"/>
        <end position="82"/>
    </location>
</feature>
<feature type="compositionally biased region" description="Basic and acidic residues" evidence="1">
    <location>
        <begin position="61"/>
        <end position="71"/>
    </location>
</feature>
<gene>
    <name evidence="2" type="ORF">SAMN05444142_1011032</name>
</gene>
<proteinExistence type="predicted"/>
<dbReference type="OrthoDB" id="7836699at2"/>
<protein>
    <recommendedName>
        <fullName evidence="4">Polysaccharide lyase</fullName>
    </recommendedName>
</protein>